<dbReference type="AlphaFoldDB" id="A0A118IUQ7"/>
<accession>A0A118IUQ7</accession>
<feature type="non-terminal residue" evidence="2">
    <location>
        <position position="149"/>
    </location>
</feature>
<sequence>MVAVPHNSELDYPENHQVQVGFIHQYQYGSGIADLVPKVGSFENGSFSEMVNPFGNLNLECGVLHHLLVETKENALILNSTPLLMVKEKKEMMKKNRELMPIGGGKQMEKQAKENSIDSGGGGPTKDNNYIHVRAKRGQTTNSDSLAER</sequence>
<evidence type="ECO:0000313" key="2">
    <source>
        <dbReference type="EMBL" id="KVH36997.1"/>
    </source>
</evidence>
<keyword evidence="3" id="KW-1185">Reference proteome</keyword>
<evidence type="ECO:0000256" key="1">
    <source>
        <dbReference type="SAM" id="MobiDB-lite"/>
    </source>
</evidence>
<gene>
    <name evidence="2" type="ORF">Ccrd_025804</name>
</gene>
<dbReference type="Gramene" id="KVH36997">
    <property type="protein sequence ID" value="KVH36997"/>
    <property type="gene ID" value="Ccrd_025804"/>
</dbReference>
<feature type="region of interest" description="Disordered" evidence="1">
    <location>
        <begin position="99"/>
        <end position="149"/>
    </location>
</feature>
<evidence type="ECO:0000313" key="3">
    <source>
        <dbReference type="Proteomes" id="UP000243975"/>
    </source>
</evidence>
<reference evidence="2 3" key="1">
    <citation type="journal article" date="2016" name="Sci. Rep.">
        <title>The genome sequence of the outbreeding globe artichoke constructed de novo incorporating a phase-aware low-pass sequencing strategy of F1 progeny.</title>
        <authorList>
            <person name="Scaglione D."/>
            <person name="Reyes-Chin-Wo S."/>
            <person name="Acquadro A."/>
            <person name="Froenicke L."/>
            <person name="Portis E."/>
            <person name="Beitel C."/>
            <person name="Tirone M."/>
            <person name="Mauro R."/>
            <person name="Lo Monaco A."/>
            <person name="Mauromicale G."/>
            <person name="Faccioli P."/>
            <person name="Cattivelli L."/>
            <person name="Rieseberg L."/>
            <person name="Michelmore R."/>
            <person name="Lanteri S."/>
        </authorList>
    </citation>
    <scope>NUCLEOTIDE SEQUENCE [LARGE SCALE GENOMIC DNA]</scope>
    <source>
        <strain evidence="2">2C</strain>
    </source>
</reference>
<dbReference type="Proteomes" id="UP000243975">
    <property type="component" value="Unassembled WGS sequence"/>
</dbReference>
<protein>
    <submittedName>
        <fullName evidence="2">Uncharacterized protein</fullName>
    </submittedName>
</protein>
<name>A0A118IUQ7_CYNCS</name>
<proteinExistence type="predicted"/>
<feature type="compositionally biased region" description="Polar residues" evidence="1">
    <location>
        <begin position="138"/>
        <end position="149"/>
    </location>
</feature>
<comment type="caution">
    <text evidence="2">The sequence shown here is derived from an EMBL/GenBank/DDBJ whole genome shotgun (WGS) entry which is preliminary data.</text>
</comment>
<feature type="compositionally biased region" description="Basic and acidic residues" evidence="1">
    <location>
        <begin position="107"/>
        <end position="116"/>
    </location>
</feature>
<dbReference type="EMBL" id="LEKV01006902">
    <property type="protein sequence ID" value="KVH36997.1"/>
    <property type="molecule type" value="Genomic_DNA"/>
</dbReference>
<organism evidence="2 3">
    <name type="scientific">Cynara cardunculus var. scolymus</name>
    <name type="common">Globe artichoke</name>
    <name type="synonym">Cynara scolymus</name>
    <dbReference type="NCBI Taxonomy" id="59895"/>
    <lineage>
        <taxon>Eukaryota</taxon>
        <taxon>Viridiplantae</taxon>
        <taxon>Streptophyta</taxon>
        <taxon>Embryophyta</taxon>
        <taxon>Tracheophyta</taxon>
        <taxon>Spermatophyta</taxon>
        <taxon>Magnoliopsida</taxon>
        <taxon>eudicotyledons</taxon>
        <taxon>Gunneridae</taxon>
        <taxon>Pentapetalae</taxon>
        <taxon>asterids</taxon>
        <taxon>campanulids</taxon>
        <taxon>Asterales</taxon>
        <taxon>Asteraceae</taxon>
        <taxon>Carduoideae</taxon>
        <taxon>Cardueae</taxon>
        <taxon>Carduinae</taxon>
        <taxon>Cynara</taxon>
    </lineage>
</organism>